<feature type="region of interest" description="Disordered" evidence="1">
    <location>
        <begin position="107"/>
        <end position="175"/>
    </location>
</feature>
<dbReference type="Proteomes" id="UP000268162">
    <property type="component" value="Unassembled WGS sequence"/>
</dbReference>
<gene>
    <name evidence="2" type="ORF">BJ085DRAFT_32301</name>
</gene>
<feature type="compositionally biased region" description="Polar residues" evidence="1">
    <location>
        <begin position="109"/>
        <end position="119"/>
    </location>
</feature>
<name>A0A4P9ZL58_9FUNG</name>
<feature type="compositionally biased region" description="Low complexity" evidence="1">
    <location>
        <begin position="191"/>
        <end position="203"/>
    </location>
</feature>
<dbReference type="AlphaFoldDB" id="A0A4P9ZL58"/>
<proteinExistence type="predicted"/>
<evidence type="ECO:0000313" key="3">
    <source>
        <dbReference type="Proteomes" id="UP000268162"/>
    </source>
</evidence>
<sequence length="392" mass="41685">MNTSYYIEPQTYRLGAGRPMTLSFSTELMSAFEKYLDSTTTADLSAEDTSALTDVRAAHAKLTSKEPRPTGATSVPATFTTDLQGYIHPELNLRAFPSDPRDSFEEQNVFRSSCISQKPSTRKSSIRQEVPPLSPRADSIAWLPPDHLIDDSLGGSGTGSGSGSGSGASSIGSGKRWSLPFRRKRESIINAPSALSSESISEPEPSDELPESPITPITPSTPAPESPIAKRHSIGNLVSLSSSFKKAGTWTRRGFKRAHATSAKPVFVDPVPSSAVDEGSDPITPVSIVETALHDPPFTADINPPPCDSAVSSAPSLPLIPTPTSQLLQFTDPPLTLAPPSSPSLHPSTTAAQDSDAESRVSISELPPRLSLWKKMLGPFSQCTTIPSSSKH</sequence>
<feature type="region of interest" description="Disordered" evidence="1">
    <location>
        <begin position="190"/>
        <end position="230"/>
    </location>
</feature>
<dbReference type="EMBL" id="ML003525">
    <property type="protein sequence ID" value="RKP33835.1"/>
    <property type="molecule type" value="Genomic_DNA"/>
</dbReference>
<evidence type="ECO:0000256" key="1">
    <source>
        <dbReference type="SAM" id="MobiDB-lite"/>
    </source>
</evidence>
<feature type="compositionally biased region" description="Low complexity" evidence="1">
    <location>
        <begin position="343"/>
        <end position="352"/>
    </location>
</feature>
<feature type="compositionally biased region" description="Gly residues" evidence="1">
    <location>
        <begin position="154"/>
        <end position="166"/>
    </location>
</feature>
<evidence type="ECO:0000313" key="2">
    <source>
        <dbReference type="EMBL" id="RKP33835.1"/>
    </source>
</evidence>
<protein>
    <submittedName>
        <fullName evidence="2">Uncharacterized protein</fullName>
    </submittedName>
</protein>
<organism evidence="2 3">
    <name type="scientific">Dimargaris cristalligena</name>
    <dbReference type="NCBI Taxonomy" id="215637"/>
    <lineage>
        <taxon>Eukaryota</taxon>
        <taxon>Fungi</taxon>
        <taxon>Fungi incertae sedis</taxon>
        <taxon>Zoopagomycota</taxon>
        <taxon>Kickxellomycotina</taxon>
        <taxon>Dimargaritomycetes</taxon>
        <taxon>Dimargaritales</taxon>
        <taxon>Dimargaritaceae</taxon>
        <taxon>Dimargaris</taxon>
    </lineage>
</organism>
<reference evidence="3" key="1">
    <citation type="journal article" date="2018" name="Nat. Microbiol.">
        <title>Leveraging single-cell genomics to expand the fungal tree of life.</title>
        <authorList>
            <person name="Ahrendt S.R."/>
            <person name="Quandt C.A."/>
            <person name="Ciobanu D."/>
            <person name="Clum A."/>
            <person name="Salamov A."/>
            <person name="Andreopoulos B."/>
            <person name="Cheng J.F."/>
            <person name="Woyke T."/>
            <person name="Pelin A."/>
            <person name="Henrissat B."/>
            <person name="Reynolds N.K."/>
            <person name="Benny G.L."/>
            <person name="Smith M.E."/>
            <person name="James T.Y."/>
            <person name="Grigoriev I.V."/>
        </authorList>
    </citation>
    <scope>NUCLEOTIDE SEQUENCE [LARGE SCALE GENOMIC DNA]</scope>
    <source>
        <strain evidence="3">RSA 468</strain>
    </source>
</reference>
<keyword evidence="3" id="KW-1185">Reference proteome</keyword>
<accession>A0A4P9ZL58</accession>
<feature type="region of interest" description="Disordered" evidence="1">
    <location>
        <begin position="331"/>
        <end position="363"/>
    </location>
</feature>